<dbReference type="Proteomes" id="UP001271789">
    <property type="component" value="Unassembled WGS sequence"/>
</dbReference>
<evidence type="ECO:0000313" key="3">
    <source>
        <dbReference type="Proteomes" id="UP001271789"/>
    </source>
</evidence>
<keyword evidence="3" id="KW-1185">Reference proteome</keyword>
<comment type="caution">
    <text evidence="2">The sequence shown here is derived from an EMBL/GenBank/DDBJ whole genome shotgun (WGS) entry which is preliminary data.</text>
</comment>
<protein>
    <recommendedName>
        <fullName evidence="4">Winged helix-turn-helix transcriptional regulator</fullName>
    </recommendedName>
</protein>
<evidence type="ECO:0000313" key="2">
    <source>
        <dbReference type="EMBL" id="MDV0446907.1"/>
    </source>
</evidence>
<evidence type="ECO:0008006" key="4">
    <source>
        <dbReference type="Google" id="ProtNLM"/>
    </source>
</evidence>
<dbReference type="EMBL" id="JAWDKD010000015">
    <property type="protein sequence ID" value="MDV0446907.1"/>
    <property type="molecule type" value="Genomic_DNA"/>
</dbReference>
<sequence>MALEDFLGKTTEIKIIDFLSQNAMSNYNQTEISSCLGISRTSVNQKLPELIFNGIVEIKEKKGNSNYYQLSSNNIVKKLIGSIFENVLFISEYENDDEKEIDKIKNVVGGINDAEENECFMNSPAEGNSPKYYDSEKPAKNPNNQLISA</sequence>
<proteinExistence type="predicted"/>
<organism evidence="2 3">
    <name type="scientific">Methanolapillus africanus</name>
    <dbReference type="NCBI Taxonomy" id="3028297"/>
    <lineage>
        <taxon>Archaea</taxon>
        <taxon>Methanobacteriati</taxon>
        <taxon>Methanobacteriota</taxon>
        <taxon>Stenosarchaea group</taxon>
        <taxon>Methanomicrobia</taxon>
        <taxon>Methanosarcinales</taxon>
        <taxon>Methanosarcinaceae</taxon>
        <taxon>Methanolapillus</taxon>
    </lineage>
</organism>
<dbReference type="InterPro" id="IPR036388">
    <property type="entry name" value="WH-like_DNA-bd_sf"/>
</dbReference>
<dbReference type="AlphaFoldDB" id="A0AAE4MHY0"/>
<feature type="region of interest" description="Disordered" evidence="1">
    <location>
        <begin position="120"/>
        <end position="149"/>
    </location>
</feature>
<name>A0AAE4MHY0_9EURY</name>
<evidence type="ECO:0000256" key="1">
    <source>
        <dbReference type="SAM" id="MobiDB-lite"/>
    </source>
</evidence>
<reference evidence="2" key="1">
    <citation type="submission" date="2023-06" db="EMBL/GenBank/DDBJ databases">
        <title>Genome sequence of Methanosarcinaceae archaeon Ag5.</title>
        <authorList>
            <person name="Protasov E."/>
            <person name="Platt K."/>
            <person name="Poehlein A."/>
            <person name="Daniel R."/>
            <person name="Brune A."/>
        </authorList>
    </citation>
    <scope>NUCLEOTIDE SEQUENCE</scope>
    <source>
        <strain evidence="2">Ag5</strain>
    </source>
</reference>
<dbReference type="CDD" id="cd00090">
    <property type="entry name" value="HTH_ARSR"/>
    <property type="match status" value="1"/>
</dbReference>
<dbReference type="SUPFAM" id="SSF46785">
    <property type="entry name" value="Winged helix' DNA-binding domain"/>
    <property type="match status" value="1"/>
</dbReference>
<dbReference type="InterPro" id="IPR036390">
    <property type="entry name" value="WH_DNA-bd_sf"/>
</dbReference>
<dbReference type="Gene3D" id="1.10.10.10">
    <property type="entry name" value="Winged helix-like DNA-binding domain superfamily/Winged helix DNA-binding domain"/>
    <property type="match status" value="1"/>
</dbReference>
<accession>A0AAE4MHY0</accession>
<dbReference type="InterPro" id="IPR011991">
    <property type="entry name" value="ArsR-like_HTH"/>
</dbReference>
<gene>
    <name evidence="2" type="ORF">MsAg5_07710</name>
</gene>